<dbReference type="EMBL" id="FNBH01000003">
    <property type="protein sequence ID" value="SDG14544.1"/>
    <property type="molecule type" value="Genomic_DNA"/>
</dbReference>
<evidence type="ECO:0000313" key="1">
    <source>
        <dbReference type="EMBL" id="SDG14544.1"/>
    </source>
</evidence>
<dbReference type="Proteomes" id="UP000199203">
    <property type="component" value="Unassembled WGS sequence"/>
</dbReference>
<reference evidence="2" key="1">
    <citation type="submission" date="2016-10" db="EMBL/GenBank/DDBJ databases">
        <authorList>
            <person name="Varghese N."/>
            <person name="Submissions S."/>
        </authorList>
    </citation>
    <scope>NUCLEOTIDE SEQUENCE [LARGE SCALE GENOMIC DNA]</scope>
    <source>
        <strain evidence="2">DSM 19684</strain>
    </source>
</reference>
<proteinExistence type="predicted"/>
<sequence>MKIEFALFKIIYEQCRNSQPPILITKFLVQNSTEILIKKSNYFKIEQQHYSFNILSVSINDVRISTRCFELNPINDILKTYNFSDSEVVIFK</sequence>
<dbReference type="AlphaFoldDB" id="A0A1G7RV35"/>
<evidence type="ECO:0000313" key="2">
    <source>
        <dbReference type="Proteomes" id="UP000199203"/>
    </source>
</evidence>
<organism evidence="1 2">
    <name type="scientific">Epilithonimonas hungarica</name>
    <dbReference type="NCBI Taxonomy" id="454006"/>
    <lineage>
        <taxon>Bacteria</taxon>
        <taxon>Pseudomonadati</taxon>
        <taxon>Bacteroidota</taxon>
        <taxon>Flavobacteriia</taxon>
        <taxon>Flavobacteriales</taxon>
        <taxon>Weeksellaceae</taxon>
        <taxon>Chryseobacterium group</taxon>
        <taxon>Epilithonimonas</taxon>
    </lineage>
</organism>
<dbReference type="STRING" id="454006.SAMN05421825_2787"/>
<keyword evidence="2" id="KW-1185">Reference proteome</keyword>
<accession>A0A1G7RV35</accession>
<gene>
    <name evidence="1" type="ORF">SAMN05421825_2787</name>
</gene>
<protein>
    <submittedName>
        <fullName evidence="1">Uncharacterized protein</fullName>
    </submittedName>
</protein>
<name>A0A1G7RV35_9FLAO</name>